<dbReference type="Proteomes" id="UP000249169">
    <property type="component" value="Unassembled WGS sequence"/>
</dbReference>
<dbReference type="AlphaFoldDB" id="A0A328C9T9"/>
<protein>
    <submittedName>
        <fullName evidence="1">Uncharacterized protein</fullName>
    </submittedName>
</protein>
<dbReference type="OrthoDB" id="5504503at2"/>
<gene>
    <name evidence="1" type="ORF">DL240_12885</name>
</gene>
<comment type="caution">
    <text evidence="1">The sequence shown here is derived from an EMBL/GenBank/DDBJ whole genome shotgun (WGS) entry which is preliminary data.</text>
</comment>
<dbReference type="EMBL" id="QHKO01000005">
    <property type="protein sequence ID" value="RAL21740.1"/>
    <property type="molecule type" value="Genomic_DNA"/>
</dbReference>
<evidence type="ECO:0000313" key="2">
    <source>
        <dbReference type="Proteomes" id="UP000249169"/>
    </source>
</evidence>
<evidence type="ECO:0000313" key="1">
    <source>
        <dbReference type="EMBL" id="RAL21740.1"/>
    </source>
</evidence>
<reference evidence="1 2" key="1">
    <citation type="submission" date="2018-05" db="EMBL/GenBank/DDBJ databases">
        <title>Lujinxingia marina gen. nov. sp. nov., a new facultative anaerobic member of the class Deltaproteobacteria, and proposal of Lujinxingaceae fam. nov.</title>
        <authorList>
            <person name="Li C.-M."/>
        </authorList>
    </citation>
    <scope>NUCLEOTIDE SEQUENCE [LARGE SCALE GENOMIC DNA]</scope>
    <source>
        <strain evidence="1 2">B210</strain>
    </source>
</reference>
<organism evidence="1 2">
    <name type="scientific">Lujinxingia litoralis</name>
    <dbReference type="NCBI Taxonomy" id="2211119"/>
    <lineage>
        <taxon>Bacteria</taxon>
        <taxon>Deltaproteobacteria</taxon>
        <taxon>Bradymonadales</taxon>
        <taxon>Lujinxingiaceae</taxon>
        <taxon>Lujinxingia</taxon>
    </lineage>
</organism>
<keyword evidence="2" id="KW-1185">Reference proteome</keyword>
<name>A0A328C9T9_9DELT</name>
<dbReference type="RefSeq" id="WP_111730303.1">
    <property type="nucleotide sequence ID" value="NZ_QHKO01000005.1"/>
</dbReference>
<proteinExistence type="predicted"/>
<accession>A0A328C9T9</accession>
<sequence length="165" mass="18157">MSDNQRTNPFDRDSKTDTRLDDLSTKGYLVVVTRAFGPTGEDIIAHDGPRFSGEPGVRIRVKQGELEEDVVLSPFHGDSSKSYSEPFESGKPCELFCPVSGAPLDRIPGMSTEEGGDFYAVYLTEKLGRGELVAVNNIWGNASSQMMSEDDMLMRLADVEDDARD</sequence>